<dbReference type="InterPro" id="IPR001279">
    <property type="entry name" value="Metallo-B-lactamas"/>
</dbReference>
<dbReference type="Proteomes" id="UP000430345">
    <property type="component" value="Unassembled WGS sequence"/>
</dbReference>
<comment type="caution">
    <text evidence="2">The sequence shown here is derived from an EMBL/GenBank/DDBJ whole genome shotgun (WGS) entry which is preliminary data.</text>
</comment>
<gene>
    <name evidence="2" type="ORF">GBZ86_12555</name>
</gene>
<dbReference type="SUPFAM" id="SSF56281">
    <property type="entry name" value="Metallo-hydrolase/oxidoreductase"/>
    <property type="match status" value="1"/>
</dbReference>
<proteinExistence type="predicted"/>
<feature type="domain" description="Metallo-beta-lactamase" evidence="1">
    <location>
        <begin position="45"/>
        <end position="101"/>
    </location>
</feature>
<name>A0A6I1MNG5_9CLOT</name>
<keyword evidence="3" id="KW-1185">Reference proteome</keyword>
<dbReference type="GO" id="GO:0016787">
    <property type="term" value="F:hydrolase activity"/>
    <property type="evidence" value="ECO:0007669"/>
    <property type="project" value="UniProtKB-KW"/>
</dbReference>
<dbReference type="InterPro" id="IPR052159">
    <property type="entry name" value="Competence_DNA_uptake"/>
</dbReference>
<keyword evidence="2" id="KW-0378">Hydrolase</keyword>
<dbReference type="InterPro" id="IPR036866">
    <property type="entry name" value="RibonucZ/Hydroxyglut_hydro"/>
</dbReference>
<dbReference type="PANTHER" id="PTHR30619">
    <property type="entry name" value="DNA INTERNALIZATION/COMPETENCE PROTEIN COMEC/REC2"/>
    <property type="match status" value="1"/>
</dbReference>
<organism evidence="2 3">
    <name type="scientific">Clostridium tarantellae</name>
    <dbReference type="NCBI Taxonomy" id="39493"/>
    <lineage>
        <taxon>Bacteria</taxon>
        <taxon>Bacillati</taxon>
        <taxon>Bacillota</taxon>
        <taxon>Clostridia</taxon>
        <taxon>Eubacteriales</taxon>
        <taxon>Clostridiaceae</taxon>
        <taxon>Clostridium</taxon>
    </lineage>
</organism>
<reference evidence="2 3" key="1">
    <citation type="submission" date="2019-10" db="EMBL/GenBank/DDBJ databases">
        <title>The Genome Sequence of Clostridium tarantellae Isolated from Fish Brain.</title>
        <authorList>
            <person name="Bano L."/>
            <person name="Kiel M."/>
            <person name="Sales G."/>
            <person name="Doxey A.C."/>
            <person name="Mansfield M.J."/>
            <person name="Schiavone M."/>
            <person name="Rossetto O."/>
            <person name="Pirazzini M."/>
            <person name="Dobrindt U."/>
            <person name="Montecucco C."/>
        </authorList>
    </citation>
    <scope>NUCLEOTIDE SEQUENCE [LARGE SCALE GENOMIC DNA]</scope>
    <source>
        <strain evidence="2 3">DSM 3997</strain>
    </source>
</reference>
<evidence type="ECO:0000313" key="3">
    <source>
        <dbReference type="Proteomes" id="UP000430345"/>
    </source>
</evidence>
<dbReference type="PANTHER" id="PTHR30619:SF1">
    <property type="entry name" value="RECOMBINATION PROTEIN 2"/>
    <property type="match status" value="1"/>
</dbReference>
<dbReference type="Pfam" id="PF00753">
    <property type="entry name" value="Lactamase_B"/>
    <property type="match status" value="1"/>
</dbReference>
<evidence type="ECO:0000259" key="1">
    <source>
        <dbReference type="Pfam" id="PF00753"/>
    </source>
</evidence>
<sequence length="103" mass="11399">MFLSVTLLLAYGKNYNVKALQANNKVSYSLCNEENKNVMDVSYINVGQGDSELIQVNGKNILIDAGPRKSSKAVIEYLKSRNITTLDYVVATHPHEDHIGATK</sequence>
<dbReference type="EMBL" id="WHJC01000248">
    <property type="protein sequence ID" value="MPQ44574.1"/>
    <property type="molecule type" value="Genomic_DNA"/>
</dbReference>
<dbReference type="OrthoDB" id="9761531at2"/>
<protein>
    <submittedName>
        <fullName evidence="2">MBL fold metallo-hydrolase</fullName>
    </submittedName>
</protein>
<accession>A0A6I1MNG5</accession>
<evidence type="ECO:0000313" key="2">
    <source>
        <dbReference type="EMBL" id="MPQ44574.1"/>
    </source>
</evidence>
<dbReference type="Gene3D" id="3.60.15.10">
    <property type="entry name" value="Ribonuclease Z/Hydroxyacylglutathione hydrolase-like"/>
    <property type="match status" value="1"/>
</dbReference>
<dbReference type="AlphaFoldDB" id="A0A6I1MNG5"/>